<evidence type="ECO:0000313" key="2">
    <source>
        <dbReference type="Proteomes" id="UP000253919"/>
    </source>
</evidence>
<organism evidence="1 2">
    <name type="scientific">Adhaeribacter pallidiroseus</name>
    <dbReference type="NCBI Taxonomy" id="2072847"/>
    <lineage>
        <taxon>Bacteria</taxon>
        <taxon>Pseudomonadati</taxon>
        <taxon>Bacteroidota</taxon>
        <taxon>Cytophagia</taxon>
        <taxon>Cytophagales</taxon>
        <taxon>Hymenobacteraceae</taxon>
        <taxon>Adhaeribacter</taxon>
    </lineage>
</organism>
<proteinExistence type="predicted"/>
<evidence type="ECO:0000313" key="1">
    <source>
        <dbReference type="EMBL" id="RDC61687.1"/>
    </source>
</evidence>
<dbReference type="RefSeq" id="WP_115371253.1">
    <property type="nucleotide sequence ID" value="NZ_QASA01000001.1"/>
</dbReference>
<dbReference type="AlphaFoldDB" id="A0A369QEL9"/>
<dbReference type="PROSITE" id="PS51257">
    <property type="entry name" value="PROKAR_LIPOPROTEIN"/>
    <property type="match status" value="1"/>
</dbReference>
<dbReference type="Proteomes" id="UP000253919">
    <property type="component" value="Unassembled WGS sequence"/>
</dbReference>
<name>A0A369QEL9_9BACT</name>
<comment type="caution">
    <text evidence="1">The sequence shown here is derived from an EMBL/GenBank/DDBJ whole genome shotgun (WGS) entry which is preliminary data.</text>
</comment>
<dbReference type="InterPro" id="IPR014985">
    <property type="entry name" value="WbqC"/>
</dbReference>
<accession>A0A369QEL9</accession>
<protein>
    <submittedName>
        <fullName evidence="1">Uncharacterized protein</fullName>
    </submittedName>
</protein>
<gene>
    <name evidence="1" type="ORF">AHMF7616_00267</name>
</gene>
<sequence length="191" mass="22327">MKNLKTLLVFVLTCAILTSSCESNSKNIREPEVKLTQQSLWNNRLKSTFVNKYAKSNYDKYVLEELVKENEYERSEKELEQYLNSKTFDNYRYLKSTNYVVIVDDIAGKSKSQIEEIFGEPNKKEKVNPSNANCPCDKYTYLSNRIEIVFINKKADWITINNPAFTRVANESAYVSVNRFDDYTYVKVNTK</sequence>
<keyword evidence="2" id="KW-1185">Reference proteome</keyword>
<dbReference type="EMBL" id="QASA01000001">
    <property type="protein sequence ID" value="RDC61687.1"/>
    <property type="molecule type" value="Genomic_DNA"/>
</dbReference>
<dbReference type="Pfam" id="PF08889">
    <property type="entry name" value="WbqC"/>
    <property type="match status" value="1"/>
</dbReference>
<reference evidence="1 2" key="1">
    <citation type="submission" date="2018-04" db="EMBL/GenBank/DDBJ databases">
        <title>Adhaeribacter sp. HMF7616 genome sequencing and assembly.</title>
        <authorList>
            <person name="Kang H."/>
            <person name="Kang J."/>
            <person name="Cha I."/>
            <person name="Kim H."/>
            <person name="Joh K."/>
        </authorList>
    </citation>
    <scope>NUCLEOTIDE SEQUENCE [LARGE SCALE GENOMIC DNA]</scope>
    <source>
        <strain evidence="1 2">HMF7616</strain>
    </source>
</reference>
<dbReference type="OrthoDB" id="9182060at2"/>